<dbReference type="InterPro" id="IPR036291">
    <property type="entry name" value="NAD(P)-bd_dom_sf"/>
</dbReference>
<proteinExistence type="inferred from homology"/>
<dbReference type="SUPFAM" id="SSF51735">
    <property type="entry name" value="NAD(P)-binding Rossmann-fold domains"/>
    <property type="match status" value="1"/>
</dbReference>
<dbReference type="Gene3D" id="3.40.50.720">
    <property type="entry name" value="NAD(P)-binding Rossmann-like Domain"/>
    <property type="match status" value="1"/>
</dbReference>
<keyword evidence="5" id="KW-1185">Reference proteome</keyword>
<dbReference type="Proteomes" id="UP000274082">
    <property type="component" value="Chromosome 29"/>
</dbReference>
<keyword evidence="2" id="KW-0560">Oxidoreductase</keyword>
<accession>A0A3Q8IBK9</accession>
<dbReference type="PANTHER" id="PTHR24320:SF148">
    <property type="entry name" value="NAD(P)-BINDING ROSSMANN-FOLD SUPERFAMILY PROTEIN"/>
    <property type="match status" value="1"/>
</dbReference>
<evidence type="ECO:0000256" key="2">
    <source>
        <dbReference type="ARBA" id="ARBA00023002"/>
    </source>
</evidence>
<comment type="similarity">
    <text evidence="1">Belongs to the short-chain dehydrogenases/reductases (SDR) family.</text>
</comment>
<dbReference type="VEuPathDB" id="TriTrypDB:LdBPK_292200.1"/>
<keyword evidence="3" id="KW-0472">Membrane</keyword>
<evidence type="ECO:0000256" key="1">
    <source>
        <dbReference type="ARBA" id="ARBA00006484"/>
    </source>
</evidence>
<sequence>MWHLHDILCRVSWTWEFFLFLLRGVFIAIADHYIMYIRTGRVWLGKRNRAASLMRGDLVMQLAASSPRHSTANEKTIFLQLNRSFIDRRLWAGLNEVGAGPSAIVTGVSYGGIGFYTALNLLLSGVNVHGVARNGRQAERSRYLLASAVDRQLLLHKEWNGQVGRMFVHACDMSDTAAVCNFSDAVAADPALRIIICNAGPMCSPPRLSQQHLEEQFATHHVGHSLLMLRLLQCRLQSSRSQSMAVALPPPWRMVVLTSAAAATANPTAASTFHEWSSQEELEHCFSRFDGYGNAKMSELLFAFSLARFVERHRILAATCTVNVLHPGPIRSRIIPNSQLPLQWLLDGEAAALLRMTPVIASMYVVDLALSRRHEHSNGHFFRMGQDQTIYYRDMVNNARQRSGFKNSTLFPGIPGPAVSLSHAKQQWMWTETVDYFATKELIDGRLFSLS</sequence>
<dbReference type="OrthoDB" id="191139at2759"/>
<keyword evidence="3" id="KW-1133">Transmembrane helix</keyword>
<dbReference type="GO" id="GO:0016491">
    <property type="term" value="F:oxidoreductase activity"/>
    <property type="evidence" value="ECO:0007669"/>
    <property type="project" value="UniProtKB-KW"/>
</dbReference>
<dbReference type="AlphaFoldDB" id="A0A3Q8IBK9"/>
<name>A0A3Q8IBK9_LEIDO</name>
<evidence type="ECO:0000313" key="5">
    <source>
        <dbReference type="Proteomes" id="UP000274082"/>
    </source>
</evidence>
<dbReference type="VEuPathDB" id="TriTrypDB:LDHU3_29.3120"/>
<dbReference type="PANTHER" id="PTHR24320">
    <property type="entry name" value="RETINOL DEHYDROGENASE"/>
    <property type="match status" value="1"/>
</dbReference>
<reference evidence="4 5" key="1">
    <citation type="journal article" date="2018" name="Sci. Rep.">
        <title>A complete Leishmania donovani reference genome identifies novel genetic variations associated with virulence.</title>
        <authorList>
            <person name="Lypaczewski P."/>
            <person name="Hoshizaki J."/>
            <person name="Zhang W.-W."/>
            <person name="McCall L.-I."/>
            <person name="Torcivia-Rodriguez J."/>
            <person name="Simonyan V."/>
            <person name="Kaur A."/>
            <person name="Dewar K."/>
            <person name="Matlashewski G."/>
        </authorList>
    </citation>
    <scope>NUCLEOTIDE SEQUENCE [LARGE SCALE GENOMIC DNA]</scope>
    <source>
        <strain evidence="4 5">LdCL</strain>
    </source>
</reference>
<evidence type="ECO:0000256" key="3">
    <source>
        <dbReference type="SAM" id="Phobius"/>
    </source>
</evidence>
<gene>
    <name evidence="4" type="ORF">LdCL_290028000</name>
</gene>
<keyword evidence="3" id="KW-0812">Transmembrane</keyword>
<dbReference type="VEuPathDB" id="TriTrypDB:LdCL_290028000"/>
<dbReference type="EMBL" id="CP029528">
    <property type="protein sequence ID" value="AYU80714.1"/>
    <property type="molecule type" value="Genomic_DNA"/>
</dbReference>
<protein>
    <submittedName>
        <fullName evidence="4">Short chain dehydrogenase, putative</fullName>
    </submittedName>
</protein>
<evidence type="ECO:0000313" key="4">
    <source>
        <dbReference type="EMBL" id="AYU80714.1"/>
    </source>
</evidence>
<feature type="transmembrane region" description="Helical" evidence="3">
    <location>
        <begin position="17"/>
        <end position="37"/>
    </location>
</feature>
<organism evidence="4 5">
    <name type="scientific">Leishmania donovani</name>
    <dbReference type="NCBI Taxonomy" id="5661"/>
    <lineage>
        <taxon>Eukaryota</taxon>
        <taxon>Discoba</taxon>
        <taxon>Euglenozoa</taxon>
        <taxon>Kinetoplastea</taxon>
        <taxon>Metakinetoplastina</taxon>
        <taxon>Trypanosomatida</taxon>
        <taxon>Trypanosomatidae</taxon>
        <taxon>Leishmaniinae</taxon>
        <taxon>Leishmania</taxon>
    </lineage>
</organism>